<accession>A0ABQ0IWM5</accession>
<evidence type="ECO:0000313" key="1">
    <source>
        <dbReference type="EMBL" id="GAD26604.1"/>
    </source>
</evidence>
<comment type="caution">
    <text evidence="1">The sequence shown here is derived from an EMBL/GenBank/DDBJ whole genome shotgun (WGS) entry which is preliminary data.</text>
</comment>
<dbReference type="EMBL" id="BASM01000019">
    <property type="protein sequence ID" value="GAD26604.1"/>
    <property type="molecule type" value="Genomic_DNA"/>
</dbReference>
<keyword evidence="2" id="KW-1185">Reference proteome</keyword>
<gene>
    <name evidence="1" type="ORF">NBRC3257_1603</name>
</gene>
<protein>
    <submittedName>
        <fullName evidence="1">Uncharacterized protein</fullName>
    </submittedName>
</protein>
<organism evidence="1 2">
    <name type="scientific">Gluconobacter thailandicus NBRC 3257</name>
    <dbReference type="NCBI Taxonomy" id="1381097"/>
    <lineage>
        <taxon>Bacteria</taxon>
        <taxon>Pseudomonadati</taxon>
        <taxon>Pseudomonadota</taxon>
        <taxon>Alphaproteobacteria</taxon>
        <taxon>Acetobacterales</taxon>
        <taxon>Acetobacteraceae</taxon>
        <taxon>Gluconobacter</taxon>
    </lineage>
</organism>
<proteinExistence type="predicted"/>
<evidence type="ECO:0000313" key="2">
    <source>
        <dbReference type="Proteomes" id="UP000018209"/>
    </source>
</evidence>
<name>A0ABQ0IWM5_GLUTH</name>
<dbReference type="Proteomes" id="UP000018209">
    <property type="component" value="Unassembled WGS sequence"/>
</dbReference>
<reference evidence="1 2" key="1">
    <citation type="submission" date="2013-08" db="EMBL/GenBank/DDBJ databases">
        <title>Gluconobacter thailandicus NBRC 3257 whole genome sequence.</title>
        <authorList>
            <person name="Matsutani M."/>
            <person name="Yakushi T."/>
            <person name="Matsushita K."/>
        </authorList>
    </citation>
    <scope>NUCLEOTIDE SEQUENCE [LARGE SCALE GENOMIC DNA]</scope>
    <source>
        <strain evidence="1 2">NBRC 3257</strain>
    </source>
</reference>
<sequence>MGGDAVKSSQASLLRENHVFDRKDALVDCLSTADMMC</sequence>